<evidence type="ECO:0000313" key="11">
    <source>
        <dbReference type="EMBL" id="CAH2328528.1"/>
    </source>
</evidence>
<sequence length="535" mass="60485">MSHRSAKRPAKADKTLFFMAKAAHGKQGREEIQDGGGHGSREVSPSPPSSPTSLLEDSPLTLATMKSFMADFTMQIQSTIEGQLKSLAVSYNVKGLNSPTKRSLLFQTLRQQHIDIACIQETHFKSSTEPKLYAKHYPTQFHARSANKTKGVSILISRDIALEVQSQYIDPQGRFIILVGLFNATQYTLVTAYFPNSDSTNFLNKLLQTVEDHRQGGLILCGDFNFIQSPQLDTSATPSRNRGRRLSNTCKRLTTLISKHEGASTPDDLCNRLRLSFQDFHLSSVLGKGGFGKVLLAKYKDTNNMYALKVLKKEQIVSQHVSQRILSEKRIFQTVSFMQPVLFLDWSFYISRRSYTGIGYGDTINGLCGTRYYMAPEILMSTPYTKAVDWWSLGVVIYIMLNRKFPFSDRDNKLTANIIHGKFTYKESLSTNATSIIDQLLKKDQTKRLGAGKKDAQDVKKHPFFKDIDWAALLLKNVTPPFVPEIKGIEDVSNFQEIFTTKEPILTPPQSQRQPTLEENKAFRDFDWMADWGES</sequence>
<feature type="domain" description="AGC-kinase C-terminal" evidence="10">
    <location>
        <begin position="466"/>
        <end position="535"/>
    </location>
</feature>
<dbReference type="EMBL" id="OW240924">
    <property type="protein sequence ID" value="CAH2328528.1"/>
    <property type="molecule type" value="Genomic_DNA"/>
</dbReference>
<dbReference type="GO" id="GO:0004674">
    <property type="term" value="F:protein serine/threonine kinase activity"/>
    <property type="evidence" value="ECO:0007669"/>
    <property type="project" value="UniProtKB-KW"/>
</dbReference>
<evidence type="ECO:0000259" key="10">
    <source>
        <dbReference type="PROSITE" id="PS51285"/>
    </source>
</evidence>
<evidence type="ECO:0000256" key="6">
    <source>
        <dbReference type="ARBA" id="ARBA00022840"/>
    </source>
</evidence>
<dbReference type="Pfam" id="PF00433">
    <property type="entry name" value="Pkinase_C"/>
    <property type="match status" value="1"/>
</dbReference>
<dbReference type="PROSITE" id="PS51285">
    <property type="entry name" value="AGC_KINASE_CTER"/>
    <property type="match status" value="1"/>
</dbReference>
<dbReference type="Gene3D" id="3.60.10.10">
    <property type="entry name" value="Endonuclease/exonuclease/phosphatase"/>
    <property type="match status" value="1"/>
</dbReference>
<protein>
    <submittedName>
        <fullName evidence="11">Serine threonine- kinase N2 isoform X2</fullName>
    </submittedName>
</protein>
<dbReference type="AlphaFoldDB" id="A0AAD1TPK4"/>
<proteinExistence type="predicted"/>
<dbReference type="CDD" id="cd09076">
    <property type="entry name" value="L1-EN"/>
    <property type="match status" value="1"/>
</dbReference>
<evidence type="ECO:0000256" key="8">
    <source>
        <dbReference type="SAM" id="MobiDB-lite"/>
    </source>
</evidence>
<dbReference type="SUPFAM" id="SSF56219">
    <property type="entry name" value="DNase I-like"/>
    <property type="match status" value="1"/>
</dbReference>
<evidence type="ECO:0000256" key="3">
    <source>
        <dbReference type="ARBA" id="ARBA00022679"/>
    </source>
</evidence>
<evidence type="ECO:0000256" key="5">
    <source>
        <dbReference type="ARBA" id="ARBA00022777"/>
    </source>
</evidence>
<dbReference type="Proteomes" id="UP001295444">
    <property type="component" value="Chromosome 13"/>
</dbReference>
<dbReference type="InterPro" id="IPR017441">
    <property type="entry name" value="Protein_kinase_ATP_BS"/>
</dbReference>
<keyword evidence="3" id="KW-0808">Transferase</keyword>
<gene>
    <name evidence="11" type="ORF">PECUL_23A020282</name>
</gene>
<evidence type="ECO:0000256" key="2">
    <source>
        <dbReference type="ARBA" id="ARBA00022553"/>
    </source>
</evidence>
<dbReference type="Gene3D" id="3.30.200.20">
    <property type="entry name" value="Phosphorylase Kinase, domain 1"/>
    <property type="match status" value="2"/>
</dbReference>
<dbReference type="PANTHER" id="PTHR24351">
    <property type="entry name" value="RIBOSOMAL PROTEIN S6 KINASE"/>
    <property type="match status" value="1"/>
</dbReference>
<dbReference type="InterPro" id="IPR005135">
    <property type="entry name" value="Endo/exonuclease/phosphatase"/>
</dbReference>
<reference evidence="11" key="1">
    <citation type="submission" date="2022-03" db="EMBL/GenBank/DDBJ databases">
        <authorList>
            <person name="Alioto T."/>
            <person name="Alioto T."/>
            <person name="Gomez Garrido J."/>
        </authorList>
    </citation>
    <scope>NUCLEOTIDE SEQUENCE</scope>
</reference>
<dbReference type="Gene3D" id="1.10.510.10">
    <property type="entry name" value="Transferase(Phosphotransferase) domain 1"/>
    <property type="match status" value="1"/>
</dbReference>
<dbReference type="SMART" id="SM00220">
    <property type="entry name" value="S_TKc"/>
    <property type="match status" value="1"/>
</dbReference>
<dbReference type="InterPro" id="IPR036691">
    <property type="entry name" value="Endo/exonu/phosph_ase_sf"/>
</dbReference>
<dbReference type="InterPro" id="IPR011009">
    <property type="entry name" value="Kinase-like_dom_sf"/>
</dbReference>
<dbReference type="InterPro" id="IPR017892">
    <property type="entry name" value="Pkinase_C"/>
</dbReference>
<dbReference type="PROSITE" id="PS50011">
    <property type="entry name" value="PROTEIN_KINASE_DOM"/>
    <property type="match status" value="1"/>
</dbReference>
<keyword evidence="5 11" id="KW-0418">Kinase</keyword>
<dbReference type="Pfam" id="PF03372">
    <property type="entry name" value="Exo_endo_phos"/>
    <property type="match status" value="1"/>
</dbReference>
<dbReference type="Pfam" id="PF00069">
    <property type="entry name" value="Pkinase"/>
    <property type="match status" value="1"/>
</dbReference>
<name>A0AAD1TPK4_PELCU</name>
<evidence type="ECO:0000256" key="1">
    <source>
        <dbReference type="ARBA" id="ARBA00022527"/>
    </source>
</evidence>
<keyword evidence="4 7" id="KW-0547">Nucleotide-binding</keyword>
<dbReference type="PROSITE" id="PS00107">
    <property type="entry name" value="PROTEIN_KINASE_ATP"/>
    <property type="match status" value="1"/>
</dbReference>
<dbReference type="InterPro" id="IPR000719">
    <property type="entry name" value="Prot_kinase_dom"/>
</dbReference>
<evidence type="ECO:0000256" key="7">
    <source>
        <dbReference type="PROSITE-ProRule" id="PRU10141"/>
    </source>
</evidence>
<dbReference type="SMART" id="SM00133">
    <property type="entry name" value="S_TK_X"/>
    <property type="match status" value="1"/>
</dbReference>
<dbReference type="GO" id="GO:0005524">
    <property type="term" value="F:ATP binding"/>
    <property type="evidence" value="ECO:0007669"/>
    <property type="project" value="UniProtKB-UniRule"/>
</dbReference>
<dbReference type="SUPFAM" id="SSF56112">
    <property type="entry name" value="Protein kinase-like (PK-like)"/>
    <property type="match status" value="1"/>
</dbReference>
<evidence type="ECO:0000256" key="4">
    <source>
        <dbReference type="ARBA" id="ARBA00022741"/>
    </source>
</evidence>
<feature type="domain" description="Protein kinase" evidence="9">
    <location>
        <begin position="73"/>
        <end position="465"/>
    </location>
</feature>
<accession>A0AAD1TPK4</accession>
<evidence type="ECO:0000313" key="12">
    <source>
        <dbReference type="Proteomes" id="UP001295444"/>
    </source>
</evidence>
<keyword evidence="6 7" id="KW-0067">ATP-binding</keyword>
<feature type="binding site" evidence="7">
    <location>
        <position position="309"/>
    </location>
    <ligand>
        <name>ATP</name>
        <dbReference type="ChEBI" id="CHEBI:30616"/>
    </ligand>
</feature>
<evidence type="ECO:0000259" key="9">
    <source>
        <dbReference type="PROSITE" id="PS50011"/>
    </source>
</evidence>
<dbReference type="InterPro" id="IPR000961">
    <property type="entry name" value="AGC-kinase_C"/>
</dbReference>
<keyword evidence="1" id="KW-0723">Serine/threonine-protein kinase</keyword>
<keyword evidence="12" id="KW-1185">Reference proteome</keyword>
<feature type="region of interest" description="Disordered" evidence="8">
    <location>
        <begin position="23"/>
        <end position="55"/>
    </location>
</feature>
<keyword evidence="2" id="KW-0597">Phosphoprotein</keyword>
<organism evidence="11 12">
    <name type="scientific">Pelobates cultripes</name>
    <name type="common">Western spadefoot toad</name>
    <dbReference type="NCBI Taxonomy" id="61616"/>
    <lineage>
        <taxon>Eukaryota</taxon>
        <taxon>Metazoa</taxon>
        <taxon>Chordata</taxon>
        <taxon>Craniata</taxon>
        <taxon>Vertebrata</taxon>
        <taxon>Euteleostomi</taxon>
        <taxon>Amphibia</taxon>
        <taxon>Batrachia</taxon>
        <taxon>Anura</taxon>
        <taxon>Pelobatoidea</taxon>
        <taxon>Pelobatidae</taxon>
        <taxon>Pelobates</taxon>
    </lineage>
</organism>